<feature type="compositionally biased region" description="Polar residues" evidence="6">
    <location>
        <begin position="99"/>
        <end position="113"/>
    </location>
</feature>
<protein>
    <recommendedName>
        <fullName evidence="9">PHD-type domain-containing protein</fullName>
    </recommendedName>
</protein>
<dbReference type="SUPFAM" id="SSF57903">
    <property type="entry name" value="FYVE/PHD zinc finger"/>
    <property type="match status" value="1"/>
</dbReference>
<evidence type="ECO:0000256" key="5">
    <source>
        <dbReference type="ARBA" id="ARBA00023163"/>
    </source>
</evidence>
<name>A0A022QBA3_ERYGU</name>
<evidence type="ECO:0000256" key="1">
    <source>
        <dbReference type="ARBA" id="ARBA00022723"/>
    </source>
</evidence>
<proteinExistence type="predicted"/>
<keyword evidence="4" id="KW-0805">Transcription regulation</keyword>
<organism evidence="7 8">
    <name type="scientific">Erythranthe guttata</name>
    <name type="common">Yellow monkey flower</name>
    <name type="synonym">Mimulus guttatus</name>
    <dbReference type="NCBI Taxonomy" id="4155"/>
    <lineage>
        <taxon>Eukaryota</taxon>
        <taxon>Viridiplantae</taxon>
        <taxon>Streptophyta</taxon>
        <taxon>Embryophyta</taxon>
        <taxon>Tracheophyta</taxon>
        <taxon>Spermatophyta</taxon>
        <taxon>Magnoliopsida</taxon>
        <taxon>eudicotyledons</taxon>
        <taxon>Gunneridae</taxon>
        <taxon>Pentapetalae</taxon>
        <taxon>asterids</taxon>
        <taxon>lamiids</taxon>
        <taxon>Lamiales</taxon>
        <taxon>Phrymaceae</taxon>
        <taxon>Erythranthe</taxon>
    </lineage>
</organism>
<dbReference type="PANTHER" id="PTHR33304:SF49">
    <property type="entry name" value="OS12G0161500 PROTEIN"/>
    <property type="match status" value="1"/>
</dbReference>
<gene>
    <name evidence="7" type="ORF">MIMGU_mgv1a012256mg</name>
</gene>
<accession>A0A022QBA3</accession>
<dbReference type="EMBL" id="KI632154">
    <property type="protein sequence ID" value="EYU23800.1"/>
    <property type="molecule type" value="Genomic_DNA"/>
</dbReference>
<keyword evidence="1" id="KW-0479">Metal-binding</keyword>
<sequence>MASPAEFPVPKAMVCLACGGKGDTKRLIYCIKCRDSAIHHYCLENFSGDDDNIKWLCWDCAPKDSKAATFRKSERISSKRQKVLETRSYWKERLHQNKKPIQTSNEISGTGKLTTDGHLPTEKIETDLLYGRQRDQDILVEKMSVPENSSLIDEQDDSTRVDEPTLARKSPNPFQQENDMNSCDDTQKIEEVGNKKRNLLLNYDTDSQDEGKVLDLQVSALVAYDHCITSDKLHGHPSLESDDSPSAEPVIDPIWR</sequence>
<evidence type="ECO:0000256" key="6">
    <source>
        <dbReference type="SAM" id="MobiDB-lite"/>
    </source>
</evidence>
<dbReference type="GO" id="GO:0008270">
    <property type="term" value="F:zinc ion binding"/>
    <property type="evidence" value="ECO:0007669"/>
    <property type="project" value="UniProtKB-KW"/>
</dbReference>
<dbReference type="PANTHER" id="PTHR33304">
    <property type="match status" value="1"/>
</dbReference>
<dbReference type="eggNOG" id="ENOG502RXM7">
    <property type="taxonomic scope" value="Eukaryota"/>
</dbReference>
<evidence type="ECO:0000313" key="8">
    <source>
        <dbReference type="Proteomes" id="UP000030748"/>
    </source>
</evidence>
<dbReference type="Proteomes" id="UP000030748">
    <property type="component" value="Unassembled WGS sequence"/>
</dbReference>
<dbReference type="GO" id="GO:0140566">
    <property type="term" value="F:histone reader activity"/>
    <property type="evidence" value="ECO:0007669"/>
    <property type="project" value="InterPro"/>
</dbReference>
<evidence type="ECO:0000256" key="3">
    <source>
        <dbReference type="ARBA" id="ARBA00022833"/>
    </source>
</evidence>
<evidence type="ECO:0000256" key="2">
    <source>
        <dbReference type="ARBA" id="ARBA00022771"/>
    </source>
</evidence>
<feature type="region of interest" description="Disordered" evidence="6">
    <location>
        <begin position="96"/>
        <end position="118"/>
    </location>
</feature>
<dbReference type="STRING" id="4155.A0A022QBA3"/>
<dbReference type="AlphaFoldDB" id="A0A022QBA3"/>
<evidence type="ECO:0000256" key="4">
    <source>
        <dbReference type="ARBA" id="ARBA00023015"/>
    </source>
</evidence>
<dbReference type="InterPro" id="IPR013083">
    <property type="entry name" value="Znf_RING/FYVE/PHD"/>
</dbReference>
<feature type="region of interest" description="Disordered" evidence="6">
    <location>
        <begin position="234"/>
        <end position="256"/>
    </location>
</feature>
<keyword evidence="8" id="KW-1185">Reference proteome</keyword>
<feature type="compositionally biased region" description="Basic and acidic residues" evidence="6">
    <location>
        <begin position="157"/>
        <end position="166"/>
    </location>
</feature>
<reference evidence="7 8" key="1">
    <citation type="journal article" date="2013" name="Proc. Natl. Acad. Sci. U.S.A.">
        <title>Fine-scale variation in meiotic recombination in Mimulus inferred from population shotgun sequencing.</title>
        <authorList>
            <person name="Hellsten U."/>
            <person name="Wright K.M."/>
            <person name="Jenkins J."/>
            <person name="Shu S."/>
            <person name="Yuan Y."/>
            <person name="Wessler S.R."/>
            <person name="Schmutz J."/>
            <person name="Willis J.H."/>
            <person name="Rokhsar D.S."/>
        </authorList>
    </citation>
    <scope>NUCLEOTIDE SEQUENCE [LARGE SCALE GENOMIC DNA]</scope>
    <source>
        <strain evidence="8">cv. DUN x IM62</strain>
    </source>
</reference>
<dbReference type="Gene3D" id="3.30.40.10">
    <property type="entry name" value="Zinc/RING finger domain, C3HC4 (zinc finger)"/>
    <property type="match status" value="1"/>
</dbReference>
<keyword evidence="2" id="KW-0863">Zinc-finger</keyword>
<keyword evidence="5" id="KW-0804">Transcription</keyword>
<feature type="region of interest" description="Disordered" evidence="6">
    <location>
        <begin position="143"/>
        <end position="181"/>
    </location>
</feature>
<evidence type="ECO:0008006" key="9">
    <source>
        <dbReference type="Google" id="ProtNLM"/>
    </source>
</evidence>
<evidence type="ECO:0000313" key="7">
    <source>
        <dbReference type="EMBL" id="EYU23800.1"/>
    </source>
</evidence>
<dbReference type="GO" id="GO:0034244">
    <property type="term" value="P:negative regulation of transcription elongation by RNA polymerase II"/>
    <property type="evidence" value="ECO:0007669"/>
    <property type="project" value="InterPro"/>
</dbReference>
<dbReference type="InterPro" id="IPR049914">
    <property type="entry name" value="PHD1-3/5-6"/>
</dbReference>
<keyword evidence="3" id="KW-0862">Zinc</keyword>
<feature type="compositionally biased region" description="Polar residues" evidence="6">
    <location>
        <begin position="172"/>
        <end position="181"/>
    </location>
</feature>
<dbReference type="InterPro" id="IPR011011">
    <property type="entry name" value="Znf_FYVE_PHD"/>
</dbReference>